<dbReference type="EMBL" id="BRYA01000490">
    <property type="protein sequence ID" value="GMI49310.1"/>
    <property type="molecule type" value="Genomic_DNA"/>
</dbReference>
<feature type="compositionally biased region" description="Polar residues" evidence="1">
    <location>
        <begin position="106"/>
        <end position="115"/>
    </location>
</feature>
<evidence type="ECO:0000313" key="3">
    <source>
        <dbReference type="EMBL" id="GMI49310.1"/>
    </source>
</evidence>
<accession>A0A9W7GQ04</accession>
<evidence type="ECO:0000313" key="4">
    <source>
        <dbReference type="Proteomes" id="UP001165065"/>
    </source>
</evidence>
<dbReference type="OrthoDB" id="190836at2759"/>
<protein>
    <recommendedName>
        <fullName evidence="2">Alpha-ketoglutarate-dependent dioxygenase AlkB-like domain-containing protein</fullName>
    </recommendedName>
</protein>
<keyword evidence="4" id="KW-1185">Reference proteome</keyword>
<feature type="domain" description="Alpha-ketoglutarate-dependent dioxygenase AlkB-like" evidence="2">
    <location>
        <begin position="92"/>
        <end position="215"/>
    </location>
</feature>
<feature type="region of interest" description="Disordered" evidence="1">
    <location>
        <begin position="100"/>
        <end position="125"/>
    </location>
</feature>
<reference evidence="4" key="1">
    <citation type="journal article" date="2023" name="Commun. Biol.">
        <title>Genome analysis of Parmales, the sister group of diatoms, reveals the evolutionary specialization of diatoms from phago-mixotrophs to photoautotrophs.</title>
        <authorList>
            <person name="Ban H."/>
            <person name="Sato S."/>
            <person name="Yoshikawa S."/>
            <person name="Yamada K."/>
            <person name="Nakamura Y."/>
            <person name="Ichinomiya M."/>
            <person name="Sato N."/>
            <person name="Blanc-Mathieu R."/>
            <person name="Endo H."/>
            <person name="Kuwata A."/>
            <person name="Ogata H."/>
        </authorList>
    </citation>
    <scope>NUCLEOTIDE SEQUENCE [LARGE SCALE GENOMIC DNA]</scope>
</reference>
<name>A0A9W7GQ04_9STRA</name>
<dbReference type="InterPro" id="IPR027450">
    <property type="entry name" value="AlkB-like"/>
</dbReference>
<evidence type="ECO:0000259" key="2">
    <source>
        <dbReference type="Pfam" id="PF13532"/>
    </source>
</evidence>
<sequence>MEITIIKEYGVVHLSGAFTLGEQEELFNAVKGHVRGVGDAPGIFHASSGQQGSAHRVESLHNLGELLFSRCAEALVESIEGGGITADEIQNEPALRRLSDAVSGKNPPNVNNVTGASYKRGAKMNNHSDLNRPLYTMSVAVGDTCDFTVGKPTARPYKNERSGKPVTISMQSGDSIYFDGGSVPHEVARLEPDTGPLFFKKGAPRDIARISILFREPC</sequence>
<dbReference type="Gene3D" id="2.60.120.590">
    <property type="entry name" value="Alpha-ketoglutarate-dependent dioxygenase AlkB-like"/>
    <property type="match status" value="1"/>
</dbReference>
<dbReference type="InterPro" id="IPR037151">
    <property type="entry name" value="AlkB-like_sf"/>
</dbReference>
<comment type="caution">
    <text evidence="3">The sequence shown here is derived from an EMBL/GenBank/DDBJ whole genome shotgun (WGS) entry which is preliminary data.</text>
</comment>
<gene>
    <name evidence="3" type="ORF">TrCOL_g11619</name>
</gene>
<dbReference type="Pfam" id="PF13532">
    <property type="entry name" value="2OG-FeII_Oxy_2"/>
    <property type="match status" value="1"/>
</dbReference>
<dbReference type="AlphaFoldDB" id="A0A9W7GQ04"/>
<dbReference type="Proteomes" id="UP001165065">
    <property type="component" value="Unassembled WGS sequence"/>
</dbReference>
<organism evidence="3 4">
    <name type="scientific">Triparma columacea</name>
    <dbReference type="NCBI Taxonomy" id="722753"/>
    <lineage>
        <taxon>Eukaryota</taxon>
        <taxon>Sar</taxon>
        <taxon>Stramenopiles</taxon>
        <taxon>Ochrophyta</taxon>
        <taxon>Bolidophyceae</taxon>
        <taxon>Parmales</taxon>
        <taxon>Triparmaceae</taxon>
        <taxon>Triparma</taxon>
    </lineage>
</organism>
<dbReference type="SUPFAM" id="SSF51197">
    <property type="entry name" value="Clavaminate synthase-like"/>
    <property type="match status" value="1"/>
</dbReference>
<evidence type="ECO:0000256" key="1">
    <source>
        <dbReference type="SAM" id="MobiDB-lite"/>
    </source>
</evidence>
<proteinExistence type="predicted"/>